<evidence type="ECO:0000313" key="2">
    <source>
        <dbReference type="Proteomes" id="UP000320841"/>
    </source>
</evidence>
<dbReference type="RefSeq" id="YP_009848278.1">
    <property type="nucleotide sequence ID" value="NC_048782.1"/>
</dbReference>
<name>A0A515MHF3_9CAUD</name>
<evidence type="ECO:0000313" key="1">
    <source>
        <dbReference type="EMBL" id="QDM56079.1"/>
    </source>
</evidence>
<organism evidence="1 2">
    <name type="scientific">Rhodococcus phage Sleepyhead</name>
    <dbReference type="NCBI Taxonomy" id="2591131"/>
    <lineage>
        <taxon>Viruses</taxon>
        <taxon>Duplodnaviria</taxon>
        <taxon>Heunggongvirae</taxon>
        <taxon>Uroviricota</taxon>
        <taxon>Caudoviricetes</taxon>
        <taxon>Sleepyheadvirus</taxon>
        <taxon>Sleepyheadvirus sleepyhead</taxon>
    </lineage>
</organism>
<keyword evidence="2" id="KW-1185">Reference proteome</keyword>
<reference evidence="1 2" key="1">
    <citation type="submission" date="2019-05" db="EMBL/GenBank/DDBJ databases">
        <authorList>
            <person name="Andrick R."/>
            <person name="Dugal D."/>
            <person name="Kinney M."/>
            <person name="Taplin D."/>
            <person name="Molloy S.D."/>
            <person name="Garlena R.A."/>
            <person name="Russell D.A."/>
            <person name="Pope W.H."/>
            <person name="Jacobs-Sera D."/>
            <person name="Hatfull G.F."/>
        </authorList>
    </citation>
    <scope>NUCLEOTIDE SEQUENCE [LARGE SCALE GENOMIC DNA]</scope>
</reference>
<accession>A0A515MHF3</accession>
<dbReference type="Proteomes" id="UP000320841">
    <property type="component" value="Segment"/>
</dbReference>
<gene>
    <name evidence="1" type="primary">64</name>
    <name evidence="1" type="ORF">SEA_SLEEPYHEAD_64</name>
</gene>
<dbReference type="EMBL" id="MK967380">
    <property type="protein sequence ID" value="QDM56079.1"/>
    <property type="molecule type" value="Genomic_DNA"/>
</dbReference>
<dbReference type="GeneID" id="55618696"/>
<proteinExistence type="predicted"/>
<protein>
    <submittedName>
        <fullName evidence="1">Uncharacterized protein</fullName>
    </submittedName>
</protein>
<sequence length="124" mass="14072">MTENMSGDLSAPVSEGFHTVLFIEFDGRTYMSIGKVKYSFDRGVERAPGVTKTRYALPWKGEVECACGRGTFLVPIRPATHLIEHWYDDPVKVRIFRGRAAAKNPTCSHWTLISNAELVIRRER</sequence>
<dbReference type="KEGG" id="vg:55618696"/>